<keyword evidence="1" id="KW-0472">Membrane</keyword>
<proteinExistence type="predicted"/>
<dbReference type="AlphaFoldDB" id="A0A177WBA9"/>
<keyword evidence="1" id="KW-1133">Transmembrane helix</keyword>
<evidence type="ECO:0000256" key="1">
    <source>
        <dbReference type="SAM" id="Phobius"/>
    </source>
</evidence>
<dbReference type="OrthoDB" id="303107at2759"/>
<keyword evidence="1" id="KW-0812">Transmembrane</keyword>
<sequence>MTIESDSDDDLSGTPSKKWTMVCRTIKDWETWPERFQASTHPDERALYKYLTLEAKPHAISQIKKWNTVRNLSEALQNRKRSTRLQIRELTDSESMYNGVSSRSRRQTRATENTGNSSLNLVKRLEEESRRKEAVELSIVALEIAKFLFMLLMWLTF</sequence>
<dbReference type="VEuPathDB" id="FungiDB:BDEG_21419"/>
<dbReference type="STRING" id="403673.A0A177WBA9"/>
<evidence type="ECO:0000313" key="2">
    <source>
        <dbReference type="EMBL" id="OAJ37397.1"/>
    </source>
</evidence>
<name>A0A177WBA9_BATDL</name>
<dbReference type="EMBL" id="DS022300">
    <property type="protein sequence ID" value="OAJ37397.1"/>
    <property type="molecule type" value="Genomic_DNA"/>
</dbReference>
<evidence type="ECO:0000313" key="3">
    <source>
        <dbReference type="Proteomes" id="UP000077115"/>
    </source>
</evidence>
<dbReference type="Proteomes" id="UP000077115">
    <property type="component" value="Unassembled WGS sequence"/>
</dbReference>
<feature type="transmembrane region" description="Helical" evidence="1">
    <location>
        <begin position="134"/>
        <end position="155"/>
    </location>
</feature>
<reference evidence="2 3" key="2">
    <citation type="submission" date="2016-05" db="EMBL/GenBank/DDBJ databases">
        <title>Lineage-specific infection strategies underlie the spectrum of fungal disease in amphibians.</title>
        <authorList>
            <person name="Cuomo C.A."/>
            <person name="Farrer R.A."/>
            <person name="James T."/>
            <person name="Longcore J."/>
            <person name="Birren B."/>
        </authorList>
    </citation>
    <scope>NUCLEOTIDE SEQUENCE [LARGE SCALE GENOMIC DNA]</scope>
    <source>
        <strain evidence="2 3">JEL423</strain>
    </source>
</reference>
<gene>
    <name evidence="2" type="ORF">BDEG_21419</name>
</gene>
<organism evidence="2 3">
    <name type="scientific">Batrachochytrium dendrobatidis (strain JEL423)</name>
    <dbReference type="NCBI Taxonomy" id="403673"/>
    <lineage>
        <taxon>Eukaryota</taxon>
        <taxon>Fungi</taxon>
        <taxon>Fungi incertae sedis</taxon>
        <taxon>Chytridiomycota</taxon>
        <taxon>Chytridiomycota incertae sedis</taxon>
        <taxon>Chytridiomycetes</taxon>
        <taxon>Rhizophydiales</taxon>
        <taxon>Rhizophydiales incertae sedis</taxon>
        <taxon>Batrachochytrium</taxon>
    </lineage>
</organism>
<accession>A0A177WBA9</accession>
<reference evidence="2 3" key="1">
    <citation type="submission" date="2006-10" db="EMBL/GenBank/DDBJ databases">
        <title>The Genome Sequence of Batrachochytrium dendrobatidis JEL423.</title>
        <authorList>
            <consortium name="The Broad Institute Genome Sequencing Platform"/>
            <person name="Birren B."/>
            <person name="Lander E."/>
            <person name="Galagan J."/>
            <person name="Cuomo C."/>
            <person name="Devon K."/>
            <person name="Jaffe D."/>
            <person name="Butler J."/>
            <person name="Alvarez P."/>
            <person name="Gnerre S."/>
            <person name="Grabherr M."/>
            <person name="Kleber M."/>
            <person name="Mauceli E."/>
            <person name="Brockman W."/>
            <person name="Young S."/>
            <person name="LaButti K."/>
            <person name="Sykes S."/>
            <person name="DeCaprio D."/>
            <person name="Crawford M."/>
            <person name="Koehrsen M."/>
            <person name="Engels R."/>
            <person name="Montgomery P."/>
            <person name="Pearson M."/>
            <person name="Howarth C."/>
            <person name="Larson L."/>
            <person name="White J."/>
            <person name="O'Leary S."/>
            <person name="Kodira C."/>
            <person name="Zeng Q."/>
            <person name="Yandava C."/>
            <person name="Alvarado L."/>
            <person name="Longcore J."/>
            <person name="James T."/>
        </authorList>
    </citation>
    <scope>NUCLEOTIDE SEQUENCE [LARGE SCALE GENOMIC DNA]</scope>
    <source>
        <strain evidence="2 3">JEL423</strain>
    </source>
</reference>
<protein>
    <submittedName>
        <fullName evidence="2">Uncharacterized protein</fullName>
    </submittedName>
</protein>